<dbReference type="Proteomes" id="UP000827549">
    <property type="component" value="Chromosome 5"/>
</dbReference>
<evidence type="ECO:0000256" key="1">
    <source>
        <dbReference type="SAM" id="MobiDB-lite"/>
    </source>
</evidence>
<dbReference type="AlphaFoldDB" id="A0AAF0YBF0"/>
<gene>
    <name evidence="3" type="ORF">LOC62_05G007108</name>
</gene>
<dbReference type="RefSeq" id="XP_062629616.1">
    <property type="nucleotide sequence ID" value="XM_062773632.1"/>
</dbReference>
<feature type="region of interest" description="Disordered" evidence="1">
    <location>
        <begin position="196"/>
        <end position="231"/>
    </location>
</feature>
<feature type="compositionally biased region" description="Low complexity" evidence="1">
    <location>
        <begin position="217"/>
        <end position="227"/>
    </location>
</feature>
<protein>
    <recommendedName>
        <fullName evidence="5">DUF5745 domain-containing protein</fullName>
    </recommendedName>
</protein>
<feature type="signal peptide" evidence="2">
    <location>
        <begin position="1"/>
        <end position="21"/>
    </location>
</feature>
<evidence type="ECO:0000256" key="2">
    <source>
        <dbReference type="SAM" id="SignalP"/>
    </source>
</evidence>
<evidence type="ECO:0008006" key="5">
    <source>
        <dbReference type="Google" id="ProtNLM"/>
    </source>
</evidence>
<evidence type="ECO:0000313" key="4">
    <source>
        <dbReference type="Proteomes" id="UP000827549"/>
    </source>
</evidence>
<keyword evidence="4" id="KW-1185">Reference proteome</keyword>
<dbReference type="EMBL" id="CP086718">
    <property type="protein sequence ID" value="WOO83590.1"/>
    <property type="molecule type" value="Genomic_DNA"/>
</dbReference>
<proteinExistence type="predicted"/>
<evidence type="ECO:0000313" key="3">
    <source>
        <dbReference type="EMBL" id="WOO83590.1"/>
    </source>
</evidence>
<sequence length="250" mass="26907">MPTPPLPVLHALLSLLGLSSIQPASLRSVTPTLLLLVLESLLGRRLALAPRVRRPTSRADEHALAQVVLGSIAGDVLALDLSVVDPGRVCQGHTPDIAVVIMALAVIARRRGLPLRLPSEEPEEDATSEADTSLLLEDEDSVRALSADHEPLQPSHWVSPDMYATPPQAIASLPSPARRKEEYEDEYSVFDPLYGADAASESHSPTPTPLAPPSPPQSVSSASTRSHSSYRARRQTVLEHMIEEFGLDPV</sequence>
<feature type="chain" id="PRO_5042265252" description="DUF5745 domain-containing protein" evidence="2">
    <location>
        <begin position="22"/>
        <end position="250"/>
    </location>
</feature>
<feature type="compositionally biased region" description="Pro residues" evidence="1">
    <location>
        <begin position="206"/>
        <end position="216"/>
    </location>
</feature>
<organism evidence="3 4">
    <name type="scientific">Vanrija pseudolonga</name>
    <dbReference type="NCBI Taxonomy" id="143232"/>
    <lineage>
        <taxon>Eukaryota</taxon>
        <taxon>Fungi</taxon>
        <taxon>Dikarya</taxon>
        <taxon>Basidiomycota</taxon>
        <taxon>Agaricomycotina</taxon>
        <taxon>Tremellomycetes</taxon>
        <taxon>Trichosporonales</taxon>
        <taxon>Trichosporonaceae</taxon>
        <taxon>Vanrija</taxon>
    </lineage>
</organism>
<reference evidence="3" key="1">
    <citation type="submission" date="2023-10" db="EMBL/GenBank/DDBJ databases">
        <authorList>
            <person name="Noh H."/>
        </authorList>
    </citation>
    <scope>NUCLEOTIDE SEQUENCE</scope>
    <source>
        <strain evidence="3">DUCC4014</strain>
    </source>
</reference>
<keyword evidence="2" id="KW-0732">Signal</keyword>
<dbReference type="GeneID" id="87810282"/>
<name>A0AAF0YBF0_9TREE</name>
<accession>A0AAF0YBF0</accession>